<name>A0A392NZM2_9FABA</name>
<protein>
    <submittedName>
        <fullName evidence="1">Uncharacterized protein</fullName>
    </submittedName>
</protein>
<reference evidence="1 2" key="1">
    <citation type="journal article" date="2018" name="Front. Plant Sci.">
        <title>Red Clover (Trifolium pratense) and Zigzag Clover (T. medium) - A Picture of Genomic Similarities and Differences.</title>
        <authorList>
            <person name="Dluhosova J."/>
            <person name="Istvanek J."/>
            <person name="Nedelnik J."/>
            <person name="Repkova J."/>
        </authorList>
    </citation>
    <scope>NUCLEOTIDE SEQUENCE [LARGE SCALE GENOMIC DNA]</scope>
    <source>
        <strain evidence="2">cv. 10/8</strain>
        <tissue evidence="1">Leaf</tissue>
    </source>
</reference>
<dbReference type="EMBL" id="LXQA010053895">
    <property type="protein sequence ID" value="MCI03975.1"/>
    <property type="molecule type" value="Genomic_DNA"/>
</dbReference>
<accession>A0A392NZM2</accession>
<sequence>MVVVVVVARPLVV</sequence>
<keyword evidence="2" id="KW-1185">Reference proteome</keyword>
<dbReference type="Proteomes" id="UP000265520">
    <property type="component" value="Unassembled WGS sequence"/>
</dbReference>
<organism evidence="1 2">
    <name type="scientific">Trifolium medium</name>
    <dbReference type="NCBI Taxonomy" id="97028"/>
    <lineage>
        <taxon>Eukaryota</taxon>
        <taxon>Viridiplantae</taxon>
        <taxon>Streptophyta</taxon>
        <taxon>Embryophyta</taxon>
        <taxon>Tracheophyta</taxon>
        <taxon>Spermatophyta</taxon>
        <taxon>Magnoliopsida</taxon>
        <taxon>eudicotyledons</taxon>
        <taxon>Gunneridae</taxon>
        <taxon>Pentapetalae</taxon>
        <taxon>rosids</taxon>
        <taxon>fabids</taxon>
        <taxon>Fabales</taxon>
        <taxon>Fabaceae</taxon>
        <taxon>Papilionoideae</taxon>
        <taxon>50 kb inversion clade</taxon>
        <taxon>NPAAA clade</taxon>
        <taxon>Hologalegina</taxon>
        <taxon>IRL clade</taxon>
        <taxon>Trifolieae</taxon>
        <taxon>Trifolium</taxon>
    </lineage>
</organism>
<evidence type="ECO:0000313" key="2">
    <source>
        <dbReference type="Proteomes" id="UP000265520"/>
    </source>
</evidence>
<evidence type="ECO:0000313" key="1">
    <source>
        <dbReference type="EMBL" id="MCI03975.1"/>
    </source>
</evidence>
<proteinExistence type="predicted"/>
<feature type="non-terminal residue" evidence="1">
    <location>
        <position position="13"/>
    </location>
</feature>
<comment type="caution">
    <text evidence="1">The sequence shown here is derived from an EMBL/GenBank/DDBJ whole genome shotgun (WGS) entry which is preliminary data.</text>
</comment>